<evidence type="ECO:0000313" key="3">
    <source>
        <dbReference type="WBParaSite" id="BTMF_0000032301-mRNA-1"/>
    </source>
</evidence>
<dbReference type="GO" id="GO:0042575">
    <property type="term" value="C:DNA polymerase complex"/>
    <property type="evidence" value="ECO:0007669"/>
    <property type="project" value="UniProtKB-ARBA"/>
</dbReference>
<dbReference type="GO" id="GO:0003676">
    <property type="term" value="F:nucleic acid binding"/>
    <property type="evidence" value="ECO:0007669"/>
    <property type="project" value="InterPro"/>
</dbReference>
<evidence type="ECO:0000313" key="1">
    <source>
        <dbReference type="EMBL" id="VDO06507.1"/>
    </source>
</evidence>
<dbReference type="AlphaFoldDB" id="A0A0R3Q2Y2"/>
<keyword evidence="2" id="KW-1185">Reference proteome</keyword>
<dbReference type="InterPro" id="IPR043502">
    <property type="entry name" value="DNA/RNA_pol_sf"/>
</dbReference>
<gene>
    <name evidence="1" type="ORF">BTMF_LOCUS14</name>
</gene>
<dbReference type="SUPFAM" id="SSF56672">
    <property type="entry name" value="DNA/RNA polymerases"/>
    <property type="match status" value="1"/>
</dbReference>
<reference evidence="1 2" key="2">
    <citation type="submission" date="2018-11" db="EMBL/GenBank/DDBJ databases">
        <authorList>
            <consortium name="Pathogen Informatics"/>
        </authorList>
    </citation>
    <scope>NUCLEOTIDE SEQUENCE [LARGE SCALE GENOMIC DNA]</scope>
</reference>
<dbReference type="WBParaSite" id="BTMF_0000032301-mRNA-1">
    <property type="protein sequence ID" value="BTMF_0000032301-mRNA-1"/>
    <property type="gene ID" value="BTMF_0000032301"/>
</dbReference>
<dbReference type="Proteomes" id="UP000280834">
    <property type="component" value="Unassembled WGS sequence"/>
</dbReference>
<protein>
    <submittedName>
        <fullName evidence="3">DNA-directed DNA polymerase</fullName>
    </submittedName>
</protein>
<proteinExistence type="predicted"/>
<sequence length="588" mass="66000">MKQLILDLEVYRNYFQASFRNRETGNVRHFVMYEGHPLDVETIRKILRSYQIITFNGIGYDIPMLTLALGGATTQKIKEYSDKVIRNNIKHWRLGIEPVKCDHIDIIEVAPGIASLKIYGGRLHAPKIQDLPIEPDAYITPEQRILLQQYCENDLYTTDLLYQKLEPQIKLREQMSSEYGIDLRSKSDAQIAEAVIRHEVEKLSGRKLPKEDPFRFAGERFKYRFPSFLKNIFSPAVSEAVRVVAESEFVIGGNGVVLLPKEIKDLQIKIGSSTYAMGIGGLHSTEKSVAHRSDDQYILFDKDVASYYPRIILNCGLKPSNMGDYFTSVYNSIVERRLKAKRCGDKVTDSSLKITINGSFGKFGSPYSILYSPTLLIQTTITGQLSLLMLIERLEAEGISVVSANTDGIVIKCPRDKVTPMEVITMEWEHDTGFETEATEYLALYSRDVNNYIAIKRDGYKTKGVYAPAGLSKNPTTEIVSEAVIAYLRKGVPVDQTVTGCTDIRKFVSVRAVKGGAVKGEEFLGKAVRWYYAEGETGTINCKLNGNKVPSSDGARPLMELPDTLPSDLDFNWYIAEANSILKDIGAQ</sequence>
<dbReference type="GO" id="GO:0006259">
    <property type="term" value="P:DNA metabolic process"/>
    <property type="evidence" value="ECO:0007669"/>
    <property type="project" value="UniProtKB-ARBA"/>
</dbReference>
<dbReference type="InterPro" id="IPR023211">
    <property type="entry name" value="DNA_pol_palm_dom_sf"/>
</dbReference>
<name>A0A0R3Q2Y2_9BILA</name>
<dbReference type="InterPro" id="IPR036397">
    <property type="entry name" value="RNaseH_sf"/>
</dbReference>
<dbReference type="EMBL" id="UZAG01000001">
    <property type="protein sequence ID" value="VDO06507.1"/>
    <property type="molecule type" value="Genomic_DNA"/>
</dbReference>
<evidence type="ECO:0000313" key="2">
    <source>
        <dbReference type="Proteomes" id="UP000280834"/>
    </source>
</evidence>
<reference evidence="3" key="1">
    <citation type="submission" date="2017-02" db="UniProtKB">
        <authorList>
            <consortium name="WormBaseParasite"/>
        </authorList>
    </citation>
    <scope>IDENTIFICATION</scope>
</reference>
<dbReference type="Gene3D" id="3.30.420.10">
    <property type="entry name" value="Ribonuclease H-like superfamily/Ribonuclease H"/>
    <property type="match status" value="1"/>
</dbReference>
<dbReference type="Gene3D" id="3.90.1600.10">
    <property type="entry name" value="Palm domain of DNA polymerase"/>
    <property type="match status" value="1"/>
</dbReference>
<organism evidence="3">
    <name type="scientific">Brugia timori</name>
    <dbReference type="NCBI Taxonomy" id="42155"/>
    <lineage>
        <taxon>Eukaryota</taxon>
        <taxon>Metazoa</taxon>
        <taxon>Ecdysozoa</taxon>
        <taxon>Nematoda</taxon>
        <taxon>Chromadorea</taxon>
        <taxon>Rhabditida</taxon>
        <taxon>Spirurina</taxon>
        <taxon>Spiruromorpha</taxon>
        <taxon>Filarioidea</taxon>
        <taxon>Onchocercidae</taxon>
        <taxon>Brugia</taxon>
    </lineage>
</organism>
<dbReference type="InterPro" id="IPR012337">
    <property type="entry name" value="RNaseH-like_sf"/>
</dbReference>
<accession>A0A0R3Q2Y2</accession>
<dbReference type="SUPFAM" id="SSF53098">
    <property type="entry name" value="Ribonuclease H-like"/>
    <property type="match status" value="1"/>
</dbReference>